<dbReference type="GeneID" id="70232103"/>
<evidence type="ECO:0000313" key="2">
    <source>
        <dbReference type="Proteomes" id="UP000769157"/>
    </source>
</evidence>
<dbReference type="Proteomes" id="UP000769157">
    <property type="component" value="Unassembled WGS sequence"/>
</dbReference>
<organism evidence="1 2">
    <name type="scientific">Ogataea philodendri</name>
    <dbReference type="NCBI Taxonomy" id="1378263"/>
    <lineage>
        <taxon>Eukaryota</taxon>
        <taxon>Fungi</taxon>
        <taxon>Dikarya</taxon>
        <taxon>Ascomycota</taxon>
        <taxon>Saccharomycotina</taxon>
        <taxon>Pichiomycetes</taxon>
        <taxon>Pichiales</taxon>
        <taxon>Pichiaceae</taxon>
        <taxon>Ogataea</taxon>
    </lineage>
</organism>
<proteinExistence type="predicted"/>
<dbReference type="EMBL" id="JAEUBE010000042">
    <property type="protein sequence ID" value="KAH3671949.1"/>
    <property type="molecule type" value="Genomic_DNA"/>
</dbReference>
<evidence type="ECO:0000313" key="1">
    <source>
        <dbReference type="EMBL" id="KAH3671949.1"/>
    </source>
</evidence>
<reference evidence="1" key="2">
    <citation type="submission" date="2021-01" db="EMBL/GenBank/DDBJ databases">
        <authorList>
            <person name="Schikora-Tamarit M.A."/>
        </authorList>
    </citation>
    <scope>NUCLEOTIDE SEQUENCE</scope>
    <source>
        <strain evidence="1">CBS6075</strain>
    </source>
</reference>
<gene>
    <name evidence="1" type="ORF">OGAPHI_000135</name>
</gene>
<dbReference type="RefSeq" id="XP_046065064.1">
    <property type="nucleotide sequence ID" value="XM_046202121.1"/>
</dbReference>
<accession>A0A9P8PIF2</accession>
<dbReference type="AlphaFoldDB" id="A0A9P8PIF2"/>
<keyword evidence="2" id="KW-1185">Reference proteome</keyword>
<reference evidence="1" key="1">
    <citation type="journal article" date="2021" name="Open Biol.">
        <title>Shared evolutionary footprints suggest mitochondrial oxidative damage underlies multiple complex I losses in fungi.</title>
        <authorList>
            <person name="Schikora-Tamarit M.A."/>
            <person name="Marcet-Houben M."/>
            <person name="Nosek J."/>
            <person name="Gabaldon T."/>
        </authorList>
    </citation>
    <scope>NUCLEOTIDE SEQUENCE</scope>
    <source>
        <strain evidence="1">CBS6075</strain>
    </source>
</reference>
<comment type="caution">
    <text evidence="1">The sequence shown here is derived from an EMBL/GenBank/DDBJ whole genome shotgun (WGS) entry which is preliminary data.</text>
</comment>
<sequence>MVAHIKLFDTASNSDLVDHVGESCVGDMETAGNVDDVWTRTDEIRDLDQTTIVKIPFPWKSIGGRTGFAKLSTGSNVVTDSVEIPGVYAGELIEYSESRSLFCPVQAMFLNVGLWSWSEMSMDDTILSCGVIFVDCMRSPKESLLFSRSPAVIFISSETAGYLLHRYSKTFPLTIILKSLISTLSARSWNTSFGRDWNSGKLLRNSLTEMELSIFPNGADATCPIYALFVSNGLVFENNGIAVSVVGGRDGPGT</sequence>
<name>A0A9P8PIF2_9ASCO</name>
<protein>
    <submittedName>
        <fullName evidence="1">Uncharacterized protein</fullName>
    </submittedName>
</protein>